<reference evidence="6 7" key="1">
    <citation type="submission" date="2014-12" db="EMBL/GenBank/DDBJ databases">
        <title>16Stimator: statistical estimation of ribosomal gene copy numbers from draft genome assemblies.</title>
        <authorList>
            <person name="Perisin M.A."/>
            <person name="Vetter M."/>
            <person name="Gilbert J.A."/>
            <person name="Bergelson J."/>
        </authorList>
    </citation>
    <scope>NUCLEOTIDE SEQUENCE [LARGE SCALE GENOMIC DNA]</scope>
    <source>
        <strain evidence="6 7">MEJ086</strain>
    </source>
</reference>
<name>A0A0D0KC63_9PSED</name>
<dbReference type="AlphaFoldDB" id="A0A0D0KC63"/>
<evidence type="ECO:0000259" key="5">
    <source>
        <dbReference type="PROSITE" id="PS50056"/>
    </source>
</evidence>
<dbReference type="InterPro" id="IPR020422">
    <property type="entry name" value="TYR_PHOSPHATASE_DUAL_dom"/>
</dbReference>
<dbReference type="PROSITE" id="PS50056">
    <property type="entry name" value="TYR_PHOSPHATASE_2"/>
    <property type="match status" value="1"/>
</dbReference>
<dbReference type="OrthoDB" id="9814896at2"/>
<dbReference type="PROSITE" id="PS00383">
    <property type="entry name" value="TYR_PHOSPHATASE_1"/>
    <property type="match status" value="1"/>
</dbReference>
<evidence type="ECO:0000256" key="4">
    <source>
        <dbReference type="SAM" id="SignalP"/>
    </source>
</evidence>
<dbReference type="InterPro" id="IPR016130">
    <property type="entry name" value="Tyr_Pase_AS"/>
</dbReference>
<comment type="caution">
    <text evidence="6">The sequence shown here is derived from an EMBL/GenBank/DDBJ whole genome shotgun (WGS) entry which is preliminary data.</text>
</comment>
<dbReference type="SUPFAM" id="SSF52799">
    <property type="entry name" value="(Phosphotyrosine protein) phosphatases II"/>
    <property type="match status" value="1"/>
</dbReference>
<dbReference type="PANTHER" id="PTHR31126">
    <property type="entry name" value="TYROSINE-PROTEIN PHOSPHATASE"/>
    <property type="match status" value="1"/>
</dbReference>
<dbReference type="InterPro" id="IPR029021">
    <property type="entry name" value="Prot-tyrosine_phosphatase-like"/>
</dbReference>
<protein>
    <submittedName>
        <fullName evidence="6">Protein tyrosine phosphatase</fullName>
    </submittedName>
</protein>
<evidence type="ECO:0000256" key="2">
    <source>
        <dbReference type="ARBA" id="ARBA00022801"/>
    </source>
</evidence>
<evidence type="ECO:0000313" key="7">
    <source>
        <dbReference type="Proteomes" id="UP000032068"/>
    </source>
</evidence>
<organism evidence="6 7">
    <name type="scientific">Pseudomonas fulva</name>
    <dbReference type="NCBI Taxonomy" id="47880"/>
    <lineage>
        <taxon>Bacteria</taxon>
        <taxon>Pseudomonadati</taxon>
        <taxon>Pseudomonadota</taxon>
        <taxon>Gammaproteobacteria</taxon>
        <taxon>Pseudomonadales</taxon>
        <taxon>Pseudomonadaceae</taxon>
        <taxon>Pseudomonas</taxon>
    </lineage>
</organism>
<dbReference type="PANTHER" id="PTHR31126:SF72">
    <property type="entry name" value="DUAL SPECIFICITY PROTEIN PHOSPHATASE TPBA"/>
    <property type="match status" value="1"/>
</dbReference>
<dbReference type="EMBL" id="JXQW01000001">
    <property type="protein sequence ID" value="KIQ06601.1"/>
    <property type="molecule type" value="Genomic_DNA"/>
</dbReference>
<dbReference type="Proteomes" id="UP000032068">
    <property type="component" value="Unassembled WGS sequence"/>
</dbReference>
<keyword evidence="2" id="KW-0378">Hydrolase</keyword>
<comment type="similarity">
    <text evidence="1">Belongs to the protein-tyrosine phosphatase family.</text>
</comment>
<accession>A0A0D0KC63</accession>
<evidence type="ECO:0000256" key="3">
    <source>
        <dbReference type="ARBA" id="ARBA00022912"/>
    </source>
</evidence>
<dbReference type="InterPro" id="IPR000340">
    <property type="entry name" value="Dual-sp_phosphatase_cat-dom"/>
</dbReference>
<keyword evidence="4" id="KW-0732">Signal</keyword>
<dbReference type="Pfam" id="PF00782">
    <property type="entry name" value="DSPc"/>
    <property type="match status" value="1"/>
</dbReference>
<dbReference type="Gene3D" id="3.90.190.10">
    <property type="entry name" value="Protein tyrosine phosphatase superfamily"/>
    <property type="match status" value="1"/>
</dbReference>
<dbReference type="GO" id="GO:0004721">
    <property type="term" value="F:phosphoprotein phosphatase activity"/>
    <property type="evidence" value="ECO:0007669"/>
    <property type="project" value="UniProtKB-KW"/>
</dbReference>
<feature type="signal peptide" evidence="4">
    <location>
        <begin position="1"/>
        <end position="20"/>
    </location>
</feature>
<dbReference type="SMART" id="SM00195">
    <property type="entry name" value="DSPc"/>
    <property type="match status" value="1"/>
</dbReference>
<dbReference type="InterPro" id="IPR000387">
    <property type="entry name" value="Tyr_Pase_dom"/>
</dbReference>
<dbReference type="RefSeq" id="WP_042551846.1">
    <property type="nucleotide sequence ID" value="NZ_JXQW01000001.1"/>
</dbReference>
<keyword evidence="3" id="KW-0904">Protein phosphatase</keyword>
<feature type="domain" description="Tyrosine specific protein phosphatases" evidence="5">
    <location>
        <begin position="109"/>
        <end position="163"/>
    </location>
</feature>
<feature type="chain" id="PRO_5002231748" evidence="4">
    <location>
        <begin position="21"/>
        <end position="216"/>
    </location>
</feature>
<gene>
    <name evidence="6" type="ORF">RU08_00680</name>
</gene>
<sequence>MRLRSLRGLLLAMLVCTPFASSWGALRPENSSATQPLWATPVDKSFNLYRMQPDLYRSALPSAAQQGELQQLKIATVINFYQRSDADWLSDASIRQVHQPLHADRIDDADVLQALRSIRLAQARGPVLIHCKHGQNRTGMIAAMYRIVYQGWSRQQAIDEMREGGFGGRERFEDAEDYLQQVDLPRFRAALDSGACSTSPWAYCVLKEKVLDAFNG</sequence>
<evidence type="ECO:0000256" key="1">
    <source>
        <dbReference type="ARBA" id="ARBA00009580"/>
    </source>
</evidence>
<evidence type="ECO:0000313" key="6">
    <source>
        <dbReference type="EMBL" id="KIQ06601.1"/>
    </source>
</evidence>
<proteinExistence type="inferred from homology"/>